<feature type="compositionally biased region" description="Low complexity" evidence="1">
    <location>
        <begin position="608"/>
        <end position="622"/>
    </location>
</feature>
<feature type="compositionally biased region" description="Basic and acidic residues" evidence="1">
    <location>
        <begin position="989"/>
        <end position="1020"/>
    </location>
</feature>
<proteinExistence type="predicted"/>
<feature type="region of interest" description="Disordered" evidence="1">
    <location>
        <begin position="1"/>
        <end position="90"/>
    </location>
</feature>
<feature type="region of interest" description="Disordered" evidence="1">
    <location>
        <begin position="168"/>
        <end position="203"/>
    </location>
</feature>
<feature type="region of interest" description="Disordered" evidence="1">
    <location>
        <begin position="224"/>
        <end position="507"/>
    </location>
</feature>
<feature type="region of interest" description="Disordered" evidence="1">
    <location>
        <begin position="930"/>
        <end position="1187"/>
    </location>
</feature>
<evidence type="ECO:0000313" key="2">
    <source>
        <dbReference type="EMBL" id="KAI3429577.1"/>
    </source>
</evidence>
<dbReference type="AlphaFoldDB" id="A0A9D4YW29"/>
<protein>
    <submittedName>
        <fullName evidence="2">Uncharacterized protein</fullName>
    </submittedName>
</protein>
<keyword evidence="3" id="KW-1185">Reference proteome</keyword>
<accession>A0A9D4YW29</accession>
<evidence type="ECO:0000313" key="3">
    <source>
        <dbReference type="Proteomes" id="UP001055712"/>
    </source>
</evidence>
<dbReference type="Proteomes" id="UP001055712">
    <property type="component" value="Unassembled WGS sequence"/>
</dbReference>
<reference evidence="2" key="1">
    <citation type="journal article" date="2019" name="Plant J.">
        <title>Chlorella vulgaris genome assembly and annotation reveals the molecular basis for metabolic acclimation to high light conditions.</title>
        <authorList>
            <person name="Cecchin M."/>
            <person name="Marcolungo L."/>
            <person name="Rossato M."/>
            <person name="Girolomoni L."/>
            <person name="Cosentino E."/>
            <person name="Cuine S."/>
            <person name="Li-Beisson Y."/>
            <person name="Delledonne M."/>
            <person name="Ballottari M."/>
        </authorList>
    </citation>
    <scope>NUCLEOTIDE SEQUENCE</scope>
    <source>
        <strain evidence="2">211/11P</strain>
    </source>
</reference>
<feature type="compositionally biased region" description="Low complexity" evidence="1">
    <location>
        <begin position="803"/>
        <end position="812"/>
    </location>
</feature>
<sequence>MDEDFISLENDWEPEAVAEGEAQAQAQPETQGPAPLAAPNGGTATGLPPGLMLPAPHSAAVDEAAAVPSDEQSHPDSTAAASAEEQLARQPAVPEFVASLPALLAQAQGFPAEASASVAGAADICPLEGAADAALSTGVAAEAGDVTAAAAPLTAPAADVLAAQPLAEGPSSKRGAKHQPAPALHADSHAAAAVDSKEPVAAQQANVNAGDVAAGLPLLVFEDTKQTPPPLQQPPHQPAESSGSPKGREPRVAVAAGQQAAPAAHGGRAGSVSSGTPAAASTWKAARSSGSGSAERSVAGAALRQQRGRQYYGARDDRWSARGSSSSDRLGSSSRRQVNAGSSLDWDRQWRNARGGDFQAYDRGLPHHQREQADHAEWEQPGRRHHAARQRLPSPTSPRGPQLAAAAERAAEAERRYQEAAAKLRQRFPEPRGEYQQQQKELRQVPRFATRDPRRRAASRSPEPRPLRPRDGGGGGREYGGPPALLHSPRWSEPAPFSSNRSMHLDGPPGGQYIPASPQPAAVQQPHAYYAASATPDEPPLAGVDTPVFAPLGYARDAPVAAAAGSAFGVPPSRLRAAYGDRAGMAAHGPQMGAVPHLQQQQLHAPYSPLQSQPPQQMQQMPGCYNPMPLQPVMQEQQQYIGAPYSPQEPPVEQLQPQQHLSAPYNPGPQYPAFTLQQQQQLQQMNSPYSPEHGSHASSYQPQQPPIALGPMPMQPIQQQKQQQLRLNAPHSPGSQQPMFDRQQQRQELSSAYRPSPLQPAGLALQQHGSYISLSPKLQQSAPYSPSPVQAALLLQQQQYSNAPLSPGLQQPLQPPHQPLQQSEQCRAGQLTLPDGAARLSTVEQYGEQYQPLPAEPAPMHAYATGAPSIVPPAGGPESGSYGLLRDERSPQPHPMLRGSAGEVDAPQYQQHQQYQSNTGSSRFQEISKGFAAQPQQEPAVERQPQPYAPVAGGTQQHSHPVLQQAGDGRMYRERPQLRAAVELEPQEWEDRRHGPRGDRQQRFGPARDRTNSPPPDRRFSMRQQRGFEDGPPPPERRRPGLSPQRSRFGDSRPRDLEDTRWLPPPPQASWPAGKPPPPPGSPPPPRRGGRPPPPPYFDSAGRARSPPRRFSEPYFEPGEPPYPRRSRQFEGQPRQQHGPFGGKRRRGASPDAQPWLAGDRLDRERGWQGRAGPQGGGSHHNARFYD</sequence>
<feature type="compositionally biased region" description="Basic and acidic residues" evidence="1">
    <location>
        <begin position="1048"/>
        <end position="1061"/>
    </location>
</feature>
<feature type="region of interest" description="Disordered" evidence="1">
    <location>
        <begin position="643"/>
        <end position="760"/>
    </location>
</feature>
<evidence type="ECO:0000256" key="1">
    <source>
        <dbReference type="SAM" id="MobiDB-lite"/>
    </source>
</evidence>
<name>A0A9D4YW29_CHLVU</name>
<feature type="compositionally biased region" description="Pro residues" evidence="1">
    <location>
        <begin position="227"/>
        <end position="237"/>
    </location>
</feature>
<organism evidence="2 3">
    <name type="scientific">Chlorella vulgaris</name>
    <name type="common">Green alga</name>
    <dbReference type="NCBI Taxonomy" id="3077"/>
    <lineage>
        <taxon>Eukaryota</taxon>
        <taxon>Viridiplantae</taxon>
        <taxon>Chlorophyta</taxon>
        <taxon>core chlorophytes</taxon>
        <taxon>Trebouxiophyceae</taxon>
        <taxon>Chlorellales</taxon>
        <taxon>Chlorellaceae</taxon>
        <taxon>Chlorella clade</taxon>
        <taxon>Chlorella</taxon>
    </lineage>
</organism>
<feature type="region of interest" description="Disordered" evidence="1">
    <location>
        <begin position="607"/>
        <end position="630"/>
    </location>
</feature>
<dbReference type="EMBL" id="SIDB01000008">
    <property type="protein sequence ID" value="KAI3429577.1"/>
    <property type="molecule type" value="Genomic_DNA"/>
</dbReference>
<feature type="compositionally biased region" description="Low complexity" evidence="1">
    <location>
        <begin position="711"/>
        <end position="724"/>
    </location>
</feature>
<feature type="compositionally biased region" description="Basic and acidic residues" evidence="1">
    <location>
        <begin position="440"/>
        <end position="452"/>
    </location>
</feature>
<feature type="compositionally biased region" description="Acidic residues" evidence="1">
    <location>
        <begin position="1"/>
        <end position="18"/>
    </location>
</feature>
<feature type="compositionally biased region" description="Low complexity" evidence="1">
    <location>
        <begin position="19"/>
        <end position="35"/>
    </location>
</feature>
<feature type="compositionally biased region" description="Low complexity" evidence="1">
    <location>
        <begin position="252"/>
        <end position="266"/>
    </location>
</feature>
<feature type="compositionally biased region" description="Low complexity" evidence="1">
    <location>
        <begin position="180"/>
        <end position="194"/>
    </location>
</feature>
<feature type="compositionally biased region" description="Low complexity" evidence="1">
    <location>
        <begin position="321"/>
        <end position="336"/>
    </location>
</feature>
<comment type="caution">
    <text evidence="2">The sequence shown here is derived from an EMBL/GenBank/DDBJ whole genome shotgun (WGS) entry which is preliminary data.</text>
</comment>
<feature type="compositionally biased region" description="Basic and acidic residues" evidence="1">
    <location>
        <begin position="462"/>
        <end position="471"/>
    </location>
</feature>
<feature type="compositionally biased region" description="Basic and acidic residues" evidence="1">
    <location>
        <begin position="409"/>
        <end position="418"/>
    </location>
</feature>
<feature type="region of interest" description="Disordered" evidence="1">
    <location>
        <begin position="858"/>
        <end position="901"/>
    </location>
</feature>
<gene>
    <name evidence="2" type="ORF">D9Q98_005664</name>
</gene>
<feature type="compositionally biased region" description="Pro residues" evidence="1">
    <location>
        <begin position="1063"/>
        <end position="1097"/>
    </location>
</feature>
<feature type="compositionally biased region" description="Low complexity" evidence="1">
    <location>
        <begin position="285"/>
        <end position="313"/>
    </location>
</feature>
<feature type="region of interest" description="Disordered" evidence="1">
    <location>
        <begin position="803"/>
        <end position="825"/>
    </location>
</feature>
<feature type="compositionally biased region" description="Basic and acidic residues" evidence="1">
    <location>
        <begin position="364"/>
        <end position="382"/>
    </location>
</feature>
<reference evidence="2" key="2">
    <citation type="submission" date="2020-11" db="EMBL/GenBank/DDBJ databases">
        <authorList>
            <person name="Cecchin M."/>
            <person name="Marcolungo L."/>
            <person name="Rossato M."/>
            <person name="Girolomoni L."/>
            <person name="Cosentino E."/>
            <person name="Cuine S."/>
            <person name="Li-Beisson Y."/>
            <person name="Delledonne M."/>
            <person name="Ballottari M."/>
        </authorList>
    </citation>
    <scope>NUCLEOTIDE SEQUENCE</scope>
    <source>
        <strain evidence="2">211/11P</strain>
        <tissue evidence="2">Whole cell</tissue>
    </source>
</reference>